<comment type="subcellular location">
    <subcellularLocation>
        <location evidence="1">Membrane</location>
        <topology evidence="1">Multi-pass membrane protein</topology>
    </subcellularLocation>
</comment>
<dbReference type="Proteomes" id="UP001154400">
    <property type="component" value="Chromosome"/>
</dbReference>
<keyword evidence="3 6" id="KW-1133">Transmembrane helix</keyword>
<keyword evidence="2 6" id="KW-0812">Transmembrane</keyword>
<feature type="compositionally biased region" description="Basic and acidic residues" evidence="5">
    <location>
        <begin position="419"/>
        <end position="430"/>
    </location>
</feature>
<evidence type="ECO:0000313" key="8">
    <source>
        <dbReference type="EMBL" id="CBH50034.1"/>
    </source>
</evidence>
<feature type="transmembrane region" description="Helical" evidence="6">
    <location>
        <begin position="127"/>
        <end position="148"/>
    </location>
</feature>
<feature type="transmembrane region" description="Helical" evidence="6">
    <location>
        <begin position="94"/>
        <end position="115"/>
    </location>
</feature>
<dbReference type="AlphaFoldDB" id="A0A3S5YBZ6"/>
<feature type="transmembrane region" description="Helical" evidence="6">
    <location>
        <begin position="21"/>
        <end position="40"/>
    </location>
</feature>
<evidence type="ECO:0000256" key="2">
    <source>
        <dbReference type="ARBA" id="ARBA00022692"/>
    </source>
</evidence>
<sequence>MTTATPATTVRTRTAKAPGTTFGGAVWIVIIAIVPIHRLLMVYVTAQLTYLILAVVVMCALLGRMRVPSAAWVWVMALISIPLASIIAGTSSSVLQSAYVGIKLGLLVGLTPFIIRYYSLERQSFTRYALTGFLAVQSMSAAAGLAQLAGASVAGLRANAGRANGLAIHPNVLGIMAAIAILVSFVLIHRTTGRTRLLAWGVIILNVAALIGSGSLSSMLSLAAGAVVLLVAMRATTRTVIRTCAAVVMCSALALTLGYNPSAAIDPIEGRVNTVLGLSNDGVASLSIRESTYEFAIDSIRSDPLIGVGMDSMHEGTFNGVTVVHNYLLRAWYQGGLLLFVTFLIVTIAMLGLACRSMISTRDGLQAAVITAVIVFGLTSAFYDQQQYWLPLLFAVAVTNRPTVQSTAPGGRLTSRAPRAVEKSKEEIRS</sequence>
<feature type="transmembrane region" description="Helical" evidence="6">
    <location>
        <begin position="365"/>
        <end position="383"/>
    </location>
</feature>
<dbReference type="GO" id="GO:0016020">
    <property type="term" value="C:membrane"/>
    <property type="evidence" value="ECO:0007669"/>
    <property type="project" value="UniProtKB-SubCell"/>
</dbReference>
<dbReference type="KEGG" id="req:REQ_40590"/>
<feature type="transmembrane region" description="Helical" evidence="6">
    <location>
        <begin position="70"/>
        <end position="88"/>
    </location>
</feature>
<feature type="transmembrane region" description="Helical" evidence="6">
    <location>
        <begin position="46"/>
        <end position="63"/>
    </location>
</feature>
<name>A0A3S5YBZ6_RHOH1</name>
<dbReference type="InterPro" id="IPR051533">
    <property type="entry name" value="WaaL-like"/>
</dbReference>
<protein>
    <submittedName>
        <fullName evidence="8">Integral membrane protein</fullName>
    </submittedName>
</protein>
<proteinExistence type="predicted"/>
<feature type="transmembrane region" description="Helical" evidence="6">
    <location>
        <begin position="168"/>
        <end position="188"/>
    </location>
</feature>
<dbReference type="InterPro" id="IPR007016">
    <property type="entry name" value="O-antigen_ligase-rel_domated"/>
</dbReference>
<dbReference type="PANTHER" id="PTHR37422">
    <property type="entry name" value="TEICHURONIC ACID BIOSYNTHESIS PROTEIN TUAE"/>
    <property type="match status" value="1"/>
</dbReference>
<evidence type="ECO:0000259" key="7">
    <source>
        <dbReference type="Pfam" id="PF04932"/>
    </source>
</evidence>
<dbReference type="PANTHER" id="PTHR37422:SF13">
    <property type="entry name" value="LIPOPOLYSACCHARIDE BIOSYNTHESIS PROTEIN PA4999-RELATED"/>
    <property type="match status" value="1"/>
</dbReference>
<dbReference type="EMBL" id="FN563149">
    <property type="protein sequence ID" value="CBH50034.1"/>
    <property type="molecule type" value="Genomic_DNA"/>
</dbReference>
<evidence type="ECO:0000256" key="6">
    <source>
        <dbReference type="SAM" id="Phobius"/>
    </source>
</evidence>
<evidence type="ECO:0000256" key="5">
    <source>
        <dbReference type="SAM" id="MobiDB-lite"/>
    </source>
</evidence>
<evidence type="ECO:0000256" key="3">
    <source>
        <dbReference type="ARBA" id="ARBA00022989"/>
    </source>
</evidence>
<reference evidence="8" key="1">
    <citation type="journal article" date="2010" name="PLoS Genet.">
        <title>The genome of a pathogenic rhodococcus: cooptive virulence underpinned by key gene acquisitions.</title>
        <authorList>
            <person name="Letek M."/>
            <person name="Gonzalez P."/>
            <person name="Macarthur I."/>
            <person name="Rodriguez H."/>
            <person name="Freeman T.C."/>
            <person name="Valero-Rello A."/>
            <person name="Blanco M."/>
            <person name="Buckley T."/>
            <person name="Cherevach I."/>
            <person name="Fahey R."/>
            <person name="Hapeshi A."/>
            <person name="Holdstock J."/>
            <person name="Leadon D."/>
            <person name="Navas J."/>
            <person name="Ocampo A."/>
            <person name="Quail M.A."/>
            <person name="Sanders M."/>
            <person name="Scortti M.M."/>
            <person name="Prescott J.F."/>
            <person name="Fogarty U."/>
            <person name="Meijer W.G."/>
            <person name="Parkhill J."/>
            <person name="Bentley S.D."/>
            <person name="Vazquez-Boland J.A."/>
        </authorList>
    </citation>
    <scope>NUCLEOTIDE SEQUENCE [LARGE SCALE GENOMIC DNA]</scope>
    <source>
        <strain evidence="8 9">103S</strain>
    </source>
</reference>
<dbReference type="Pfam" id="PF04932">
    <property type="entry name" value="Wzy_C"/>
    <property type="match status" value="1"/>
</dbReference>
<feature type="transmembrane region" description="Helical" evidence="6">
    <location>
        <begin position="331"/>
        <end position="353"/>
    </location>
</feature>
<feature type="region of interest" description="Disordered" evidence="5">
    <location>
        <begin position="407"/>
        <end position="430"/>
    </location>
</feature>
<evidence type="ECO:0000256" key="4">
    <source>
        <dbReference type="ARBA" id="ARBA00023136"/>
    </source>
</evidence>
<evidence type="ECO:0000313" key="9">
    <source>
        <dbReference type="Proteomes" id="UP000006892"/>
    </source>
</evidence>
<feature type="transmembrane region" description="Helical" evidence="6">
    <location>
        <begin position="240"/>
        <end position="259"/>
    </location>
</feature>
<keyword evidence="4 6" id="KW-0472">Membrane</keyword>
<evidence type="ECO:0000256" key="1">
    <source>
        <dbReference type="ARBA" id="ARBA00004141"/>
    </source>
</evidence>
<organism evidence="8">
    <name type="scientific">Rhodococcus hoagii (strain 103S)</name>
    <name type="common">Rhodococcus equi</name>
    <dbReference type="NCBI Taxonomy" id="685727"/>
    <lineage>
        <taxon>Bacteria</taxon>
        <taxon>Bacillati</taxon>
        <taxon>Actinomycetota</taxon>
        <taxon>Actinomycetes</taxon>
        <taxon>Mycobacteriales</taxon>
        <taxon>Nocardiaceae</taxon>
        <taxon>Prescottella</taxon>
    </lineage>
</organism>
<gene>
    <name evidence="8" type="ordered locus">REQ_40590</name>
</gene>
<accession>A0A3S5YBZ6</accession>
<feature type="transmembrane region" description="Helical" evidence="6">
    <location>
        <begin position="195"/>
        <end position="211"/>
    </location>
</feature>
<feature type="domain" description="O-antigen ligase-related" evidence="7">
    <location>
        <begin position="202"/>
        <end position="344"/>
    </location>
</feature>